<dbReference type="InterPro" id="IPR036259">
    <property type="entry name" value="MFS_trans_sf"/>
</dbReference>
<accession>A0ABT4VK88</accession>
<proteinExistence type="predicted"/>
<name>A0ABT4VK88_9HYPH</name>
<evidence type="ECO:0000313" key="9">
    <source>
        <dbReference type="EMBL" id="MDA4844522.1"/>
    </source>
</evidence>
<keyword evidence="10" id="KW-1185">Reference proteome</keyword>
<evidence type="ECO:0000256" key="4">
    <source>
        <dbReference type="ARBA" id="ARBA00022692"/>
    </source>
</evidence>
<sequence>MTWLRVTILIGAGAAVAMLVGKVPAALPDLQAELGLSLVQSGWVIAIFNLVAAATAVFLGTVSDQFGRLRVAISGMVLAAFSGIAGGFADSGTALLATRVFEGLGFLLTTTSMPGLILHAVSERHMKTSFALWGMYMPVGSGFMLALSGLILAHFDWRVLWWLTSVLILVAAFPVYRVGRGLGEGARRPGAKPRLRQSLRQALGRGPILLSTVFAFYAGQYLIVAGFLPLILIELNGFTASGAAAVGAFAVFCNAAGNILSGWLHDRGVRSTTLILAGCAAMVIGGSIVLLEGISGLLRTAAAGGLFIFTGLIPSSLFALIPDHAPDRSVIATVSGIVMQGAAIGQLVGPPIGAAIVAWSGAWHGAIPVVLVCAAICTSCALLLRRTGPRGQTG</sequence>
<evidence type="ECO:0000256" key="5">
    <source>
        <dbReference type="ARBA" id="ARBA00022989"/>
    </source>
</evidence>
<keyword evidence="2" id="KW-0813">Transport</keyword>
<feature type="transmembrane region" description="Helical" evidence="7">
    <location>
        <begin position="130"/>
        <end position="153"/>
    </location>
</feature>
<feature type="transmembrane region" description="Helical" evidence="7">
    <location>
        <begin position="330"/>
        <end position="349"/>
    </location>
</feature>
<evidence type="ECO:0000256" key="2">
    <source>
        <dbReference type="ARBA" id="ARBA00022448"/>
    </source>
</evidence>
<evidence type="ECO:0000256" key="7">
    <source>
        <dbReference type="SAM" id="Phobius"/>
    </source>
</evidence>
<feature type="transmembrane region" description="Helical" evidence="7">
    <location>
        <begin position="297"/>
        <end position="321"/>
    </location>
</feature>
<feature type="transmembrane region" description="Helical" evidence="7">
    <location>
        <begin position="159"/>
        <end position="178"/>
    </location>
</feature>
<dbReference type="Proteomes" id="UP001148313">
    <property type="component" value="Unassembled WGS sequence"/>
</dbReference>
<dbReference type="SUPFAM" id="SSF103473">
    <property type="entry name" value="MFS general substrate transporter"/>
    <property type="match status" value="1"/>
</dbReference>
<keyword evidence="3" id="KW-1003">Cell membrane</keyword>
<feature type="transmembrane region" description="Helical" evidence="7">
    <location>
        <begin position="238"/>
        <end position="260"/>
    </location>
</feature>
<gene>
    <name evidence="9" type="ORF">OOZ53_04135</name>
</gene>
<dbReference type="PANTHER" id="PTHR42718">
    <property type="entry name" value="MAJOR FACILITATOR SUPERFAMILY MULTIDRUG TRANSPORTER MFSC"/>
    <property type="match status" value="1"/>
</dbReference>
<feature type="transmembrane region" description="Helical" evidence="7">
    <location>
        <begin position="272"/>
        <end position="291"/>
    </location>
</feature>
<keyword evidence="6 7" id="KW-0472">Membrane</keyword>
<feature type="transmembrane region" description="Helical" evidence="7">
    <location>
        <begin position="100"/>
        <end position="118"/>
    </location>
</feature>
<evidence type="ECO:0000256" key="3">
    <source>
        <dbReference type="ARBA" id="ARBA00022475"/>
    </source>
</evidence>
<evidence type="ECO:0000256" key="6">
    <source>
        <dbReference type="ARBA" id="ARBA00023136"/>
    </source>
</evidence>
<evidence type="ECO:0000256" key="1">
    <source>
        <dbReference type="ARBA" id="ARBA00004651"/>
    </source>
</evidence>
<comment type="subcellular location">
    <subcellularLocation>
        <location evidence="1">Cell membrane</location>
        <topology evidence="1">Multi-pass membrane protein</topology>
    </subcellularLocation>
</comment>
<feature type="transmembrane region" description="Helical" evidence="7">
    <location>
        <begin position="69"/>
        <end position="88"/>
    </location>
</feature>
<dbReference type="InterPro" id="IPR011701">
    <property type="entry name" value="MFS"/>
</dbReference>
<organism evidence="9 10">
    <name type="scientific">Hoeflea poritis</name>
    <dbReference type="NCBI Taxonomy" id="2993659"/>
    <lineage>
        <taxon>Bacteria</taxon>
        <taxon>Pseudomonadati</taxon>
        <taxon>Pseudomonadota</taxon>
        <taxon>Alphaproteobacteria</taxon>
        <taxon>Hyphomicrobiales</taxon>
        <taxon>Rhizobiaceae</taxon>
        <taxon>Hoeflea</taxon>
    </lineage>
</organism>
<protein>
    <submittedName>
        <fullName evidence="9">MFS transporter</fullName>
    </submittedName>
</protein>
<feature type="transmembrane region" description="Helical" evidence="7">
    <location>
        <begin position="41"/>
        <end position="62"/>
    </location>
</feature>
<feature type="transmembrane region" description="Helical" evidence="7">
    <location>
        <begin position="208"/>
        <end position="232"/>
    </location>
</feature>
<dbReference type="PANTHER" id="PTHR42718:SF46">
    <property type="entry name" value="BLR6921 PROTEIN"/>
    <property type="match status" value="1"/>
</dbReference>
<dbReference type="PROSITE" id="PS50850">
    <property type="entry name" value="MFS"/>
    <property type="match status" value="1"/>
</dbReference>
<keyword evidence="4 7" id="KW-0812">Transmembrane</keyword>
<dbReference type="RefSeq" id="WP_271088053.1">
    <property type="nucleotide sequence ID" value="NZ_JAPJZH010000002.1"/>
</dbReference>
<keyword evidence="5 7" id="KW-1133">Transmembrane helix</keyword>
<dbReference type="EMBL" id="JAPJZH010000002">
    <property type="protein sequence ID" value="MDA4844522.1"/>
    <property type="molecule type" value="Genomic_DNA"/>
</dbReference>
<feature type="domain" description="Major facilitator superfamily (MFS) profile" evidence="8">
    <location>
        <begin position="1"/>
        <end position="392"/>
    </location>
</feature>
<evidence type="ECO:0000313" key="10">
    <source>
        <dbReference type="Proteomes" id="UP001148313"/>
    </source>
</evidence>
<dbReference type="Pfam" id="PF07690">
    <property type="entry name" value="MFS_1"/>
    <property type="match status" value="1"/>
</dbReference>
<evidence type="ECO:0000259" key="8">
    <source>
        <dbReference type="PROSITE" id="PS50850"/>
    </source>
</evidence>
<dbReference type="Gene3D" id="1.20.1250.20">
    <property type="entry name" value="MFS general substrate transporter like domains"/>
    <property type="match status" value="1"/>
</dbReference>
<reference evidence="9" key="1">
    <citation type="submission" date="2022-11" db="EMBL/GenBank/DDBJ databases">
        <title>Hoeflea poritis sp. nov., isolated from scleractinian coral Porites lutea.</title>
        <authorList>
            <person name="Zhang G."/>
            <person name="Wei Q."/>
            <person name="Cai L."/>
        </authorList>
    </citation>
    <scope>NUCLEOTIDE SEQUENCE</scope>
    <source>
        <strain evidence="9">E7-10</strain>
    </source>
</reference>
<comment type="caution">
    <text evidence="9">The sequence shown here is derived from an EMBL/GenBank/DDBJ whole genome shotgun (WGS) entry which is preliminary data.</text>
</comment>
<feature type="transmembrane region" description="Helical" evidence="7">
    <location>
        <begin position="361"/>
        <end position="384"/>
    </location>
</feature>
<dbReference type="InterPro" id="IPR020846">
    <property type="entry name" value="MFS_dom"/>
</dbReference>